<organism evidence="2 3">
    <name type="scientific">Blumeria graminis f. sp. tritici</name>
    <dbReference type="NCBI Taxonomy" id="62690"/>
    <lineage>
        <taxon>Eukaryota</taxon>
        <taxon>Fungi</taxon>
        <taxon>Dikarya</taxon>
        <taxon>Ascomycota</taxon>
        <taxon>Pezizomycotina</taxon>
        <taxon>Leotiomycetes</taxon>
        <taxon>Erysiphales</taxon>
        <taxon>Erysiphaceae</taxon>
        <taxon>Blumeria</taxon>
    </lineage>
</organism>
<sequence length="679" mass="79155">MGFKEHDILRIAIKIAKIHSPGDCGAQFCKVTPLQKNVSDHICAESPVGVKGFDDETVEITEALRDDLHGNVITGFTNFWEVFFEGKNWSSQTSRIWECYQQYELQNQKNLKEYVHKATCLKEDMTKKQLCEWLVFFREKFLSQLVDPFADPLEKYPRLIREKKGSQLRGQYCCTTAKKQMKDTRSVRQVDFLVKSVELSNIGPHNWKDVRALAEFTRRPSRKRRTEKFLQLSRHVRNLYSTQPLRSLVHGFCLFKKDFELWVFHRSGAYSSGLLSIIGEKEKFIRAISSYALMSDQELGLDTTIKHINGRFFVRVEDKKLQEKMELEINPVPIFKSGKLAARGTTCYETVDKLSVVKYSWNRTPGKSEIKFLKRARGVKGVIKYVASDKICKISDHLDQLDFIGAREWNMYGKDNYISKVVNNERSTMTSCLRDRELTRLIMAPRGRSLRSSQSILEFLIGIRDAIAGHRRLYCKKKILHGDISDNNIILTNFRDTLEGQLIDLDQSIDVKQTPDVGGEKFLIGTMMFMAIERLEHAAKDRIYINRTYRHDLESFFYVFIVGCVAYERDEKSREVANIHYWSERDVYENFVHKRSYMQNFELEILNQFSPSFVDLKDLAKVLHKLLFGKLVKYFGTPVDHEPLYDGMIKAFNKIIDHIKGKIYFEVDNNICSLRSESY</sequence>
<dbReference type="Pfam" id="PF17667">
    <property type="entry name" value="Pkinase_fungal"/>
    <property type="match status" value="1"/>
</dbReference>
<dbReference type="AlphaFoldDB" id="A0A9X9QDZ0"/>
<dbReference type="SUPFAM" id="SSF56112">
    <property type="entry name" value="Protein kinase-like (PK-like)"/>
    <property type="match status" value="1"/>
</dbReference>
<dbReference type="InterPro" id="IPR011009">
    <property type="entry name" value="Kinase-like_dom_sf"/>
</dbReference>
<keyword evidence="3" id="KW-1185">Reference proteome</keyword>
<feature type="domain" description="Fungal-type protein kinase" evidence="1">
    <location>
        <begin position="190"/>
        <end position="564"/>
    </location>
</feature>
<dbReference type="PANTHER" id="PTHR38248:SF2">
    <property type="entry name" value="FUNK1 11"/>
    <property type="match status" value="1"/>
</dbReference>
<evidence type="ECO:0000313" key="3">
    <source>
        <dbReference type="Proteomes" id="UP000324639"/>
    </source>
</evidence>
<evidence type="ECO:0000313" key="2">
    <source>
        <dbReference type="EMBL" id="VDB89845.1"/>
    </source>
</evidence>
<evidence type="ECO:0000259" key="1">
    <source>
        <dbReference type="Pfam" id="PF17667"/>
    </source>
</evidence>
<reference evidence="2 3" key="1">
    <citation type="submission" date="2018-08" db="EMBL/GenBank/DDBJ databases">
        <authorList>
            <person name="Muller C M."/>
        </authorList>
    </citation>
    <scope>NUCLEOTIDE SEQUENCE [LARGE SCALE GENOMIC DNA]</scope>
</reference>
<dbReference type="Gene3D" id="1.10.510.10">
    <property type="entry name" value="Transferase(Phosphotransferase) domain 1"/>
    <property type="match status" value="1"/>
</dbReference>
<dbReference type="EMBL" id="LR026990">
    <property type="protein sequence ID" value="VDB89845.1"/>
    <property type="molecule type" value="Genomic_DNA"/>
</dbReference>
<dbReference type="Proteomes" id="UP000324639">
    <property type="component" value="Chromosome Bgt_-07"/>
</dbReference>
<name>A0A9X9QDZ0_BLUGR</name>
<dbReference type="PANTHER" id="PTHR38248">
    <property type="entry name" value="FUNK1 6"/>
    <property type="match status" value="1"/>
</dbReference>
<protein>
    <submittedName>
        <fullName evidence="2">Bgt-50817</fullName>
    </submittedName>
</protein>
<dbReference type="InterPro" id="IPR040976">
    <property type="entry name" value="Pkinase_fungal"/>
</dbReference>
<gene>
    <name evidence="2" type="ORF">BGT96224V316_LOCUS5389</name>
</gene>
<accession>A0A9X9QDZ0</accession>
<proteinExistence type="predicted"/>